<reference evidence="11" key="1">
    <citation type="submission" date="2022-11" db="UniProtKB">
        <authorList>
            <consortium name="EnsemblMetazoa"/>
        </authorList>
    </citation>
    <scope>IDENTIFICATION</scope>
</reference>
<name>A0A914ADD3_PATMI</name>
<feature type="disulfide bond" evidence="8">
    <location>
        <begin position="392"/>
        <end position="407"/>
    </location>
</feature>
<feature type="disulfide bond" evidence="9">
    <location>
        <begin position="746"/>
        <end position="756"/>
    </location>
</feature>
<dbReference type="InterPro" id="IPR002172">
    <property type="entry name" value="LDrepeatLR_classA_rpt"/>
</dbReference>
<feature type="disulfide bond" evidence="8">
    <location>
        <begin position="876"/>
        <end position="894"/>
    </location>
</feature>
<proteinExistence type="predicted"/>
<dbReference type="FunFam" id="3.10.250.10:FF:000006">
    <property type="entry name" value="neurotrypsin isoform X2"/>
    <property type="match status" value="1"/>
</dbReference>
<organism evidence="11 12">
    <name type="scientific">Patiria miniata</name>
    <name type="common">Bat star</name>
    <name type="synonym">Asterina miniata</name>
    <dbReference type="NCBI Taxonomy" id="46514"/>
    <lineage>
        <taxon>Eukaryota</taxon>
        <taxon>Metazoa</taxon>
        <taxon>Echinodermata</taxon>
        <taxon>Eleutherozoa</taxon>
        <taxon>Asterozoa</taxon>
        <taxon>Asteroidea</taxon>
        <taxon>Valvatacea</taxon>
        <taxon>Valvatida</taxon>
        <taxon>Asterinidae</taxon>
        <taxon>Patiria</taxon>
    </lineage>
</organism>
<dbReference type="InterPro" id="IPR001190">
    <property type="entry name" value="SRCR"/>
</dbReference>
<feature type="disulfide bond" evidence="8">
    <location>
        <begin position="817"/>
        <end position="832"/>
    </location>
</feature>
<feature type="disulfide bond" evidence="9">
    <location>
        <begin position="539"/>
        <end position="549"/>
    </location>
</feature>
<evidence type="ECO:0000256" key="5">
    <source>
        <dbReference type="ARBA" id="ARBA00022825"/>
    </source>
</evidence>
<protein>
    <recommendedName>
        <fullName evidence="10">SRCR domain-containing protein</fullName>
    </recommendedName>
</protein>
<feature type="disulfide bond" evidence="8">
    <location>
        <begin position="439"/>
        <end position="454"/>
    </location>
</feature>
<evidence type="ECO:0000256" key="7">
    <source>
        <dbReference type="ARBA" id="ARBA00023180"/>
    </source>
</evidence>
<feature type="disulfide bond" evidence="8">
    <location>
        <begin position="805"/>
        <end position="823"/>
    </location>
</feature>
<evidence type="ECO:0000313" key="12">
    <source>
        <dbReference type="Proteomes" id="UP000887568"/>
    </source>
</evidence>
<dbReference type="PROSITE" id="PS50287">
    <property type="entry name" value="SRCR_2"/>
    <property type="match status" value="3"/>
</dbReference>
<dbReference type="AlphaFoldDB" id="A0A914ADD3"/>
<dbReference type="SUPFAM" id="SSF57424">
    <property type="entry name" value="LDL receptor-like module"/>
    <property type="match status" value="5"/>
</dbReference>
<dbReference type="RefSeq" id="XP_038061748.1">
    <property type="nucleotide sequence ID" value="XM_038205820.1"/>
</dbReference>
<keyword evidence="3" id="KW-0677">Repeat</keyword>
<evidence type="ECO:0000256" key="9">
    <source>
        <dbReference type="PROSITE-ProRule" id="PRU00196"/>
    </source>
</evidence>
<dbReference type="GO" id="GO:0005615">
    <property type="term" value="C:extracellular space"/>
    <property type="evidence" value="ECO:0007669"/>
    <property type="project" value="TreeGrafter"/>
</dbReference>
<dbReference type="PRINTS" id="PR00261">
    <property type="entry name" value="LDLRECEPTOR"/>
</dbReference>
<dbReference type="Gene3D" id="4.10.400.10">
    <property type="entry name" value="Low-density Lipoprotein Receptor"/>
    <property type="match status" value="5"/>
</dbReference>
<sequence length="937" mass="103021">MSGDATTTANVFKTINDATGILTATMAKTNTTVMTTPLNHPTTAAVHMSGDATTTANVFKTTKDATGILTATMAKTNTTVMTTPLNHPTTDVVHMSGDATTTANVFKTINDATDTLTATMAKTNTTVMTTPLNHPTTAADHMSGDATTTVNVFKTTNDATGILTATMAKTNTTVMTTPLNHPTTAADHMSGDATTTANVFKTTKGATGILTATMAKMNTTVMTTPLNHPTTAADHMSGDATTTANVFKTTNDATGILTATMAKTNTTVMTTPLNHPTTAADHMSGDATTTANVFKTTNDATGILTATTAKMNTTVMTTPPNHPTTAADHMSGDATTTANVFKTTKDATGILTATTAKMNTTVLVNIVYKKNCRSYEWRCYYNGQCIQDYQRCNGYSDCYYGEDEYNCYDYTTEPSYYGCRSYEWRCYYNGQCIQDYQRCNGYSDCYYGEDEYNCYGNTVAPTVDVNPPSSVVRLVNGITIYEGRVEMFVEGSWVTFCGYTFNWNAANVVCRQLGYQNVISVSDYGAYGQGVGNNVNVNCHGLESSILDCRFDPVYNCRHILDAGVNCSGPDTIRLVNGGSSNEGRVEVLYQDEWGTVCDDGWDLNDANVVCRMLYGYPSASNAWSSAHFGQGSGRIMLDDVNCQGNESSLAECQHRGWLSHDCGHGEDAGVTCERGIRLVNGNTIYEGRVEVIVDGVWGTVCDVDWNWDDADVACRQLGYGPVWDFPSDSRYGQGVGPIHFSRVDCVGWESSIFKCPTSDPEGCFHLMDANLICQAPPYPTTDSPFDHATEPSYYHDCRPYQWQCYIGQCIQSYERCDGFSNCFFGEDEYDCKVCSASLWLCYNSSQCIQDYERCDGFEDCYYGEDEFNCNEVFQCDNGDEIPMRYTCDRIVDCLYAEDEWRNCEDNDVKRDNIDLFPRREQLLSKDQEQNTDDQDQ</sequence>
<dbReference type="FunFam" id="3.10.250.10:FF:000001">
    <property type="entry name" value="Lysyl oxidase 4 isoform X1"/>
    <property type="match status" value="2"/>
</dbReference>
<dbReference type="PROSITE" id="PS50068">
    <property type="entry name" value="LDLRA_2"/>
    <property type="match status" value="5"/>
</dbReference>
<evidence type="ECO:0000256" key="3">
    <source>
        <dbReference type="ARBA" id="ARBA00022737"/>
    </source>
</evidence>
<keyword evidence="2" id="KW-0732">Signal</keyword>
<feature type="disulfide bond" evidence="9">
    <location>
        <begin position="643"/>
        <end position="653"/>
    </location>
</feature>
<dbReference type="PROSITE" id="PS00420">
    <property type="entry name" value="SRCR_1"/>
    <property type="match status" value="1"/>
</dbReference>
<dbReference type="GO" id="GO:0006508">
    <property type="term" value="P:proteolysis"/>
    <property type="evidence" value="ECO:0007669"/>
    <property type="project" value="UniProtKB-KW"/>
</dbReference>
<feature type="domain" description="SRCR" evidence="10">
    <location>
        <begin position="677"/>
        <end position="775"/>
    </location>
</feature>
<dbReference type="InterPro" id="IPR036772">
    <property type="entry name" value="SRCR-like_dom_sf"/>
</dbReference>
<dbReference type="Pfam" id="PF00530">
    <property type="entry name" value="SRCR"/>
    <property type="match status" value="3"/>
</dbReference>
<keyword evidence="1" id="KW-0645">Protease</keyword>
<dbReference type="PRINTS" id="PR00258">
    <property type="entry name" value="SPERACTRCPTR"/>
</dbReference>
<keyword evidence="4" id="KW-0378">Hydrolase</keyword>
<dbReference type="GO" id="GO:0016020">
    <property type="term" value="C:membrane"/>
    <property type="evidence" value="ECO:0007669"/>
    <property type="project" value="InterPro"/>
</dbReference>
<dbReference type="InterPro" id="IPR023415">
    <property type="entry name" value="LDLR_class-A_CS"/>
</dbReference>
<dbReference type="CDD" id="cd00112">
    <property type="entry name" value="LDLa"/>
    <property type="match status" value="5"/>
</dbReference>
<dbReference type="PROSITE" id="PS01209">
    <property type="entry name" value="LDLRA_1"/>
    <property type="match status" value="3"/>
</dbReference>
<evidence type="ECO:0000259" key="10">
    <source>
        <dbReference type="PROSITE" id="PS50287"/>
    </source>
</evidence>
<dbReference type="OMA" id="HMSGDAT"/>
<dbReference type="OrthoDB" id="536948at2759"/>
<dbReference type="Pfam" id="PF00057">
    <property type="entry name" value="Ldl_recept_a"/>
    <property type="match status" value="2"/>
</dbReference>
<accession>A0A914ADD3</accession>
<feature type="disulfide bond" evidence="8">
    <location>
        <begin position="855"/>
        <end position="870"/>
    </location>
</feature>
<dbReference type="GeneID" id="119732362"/>
<dbReference type="PANTHER" id="PTHR45817">
    <property type="entry name" value="LYSYL OXIDASE-LIKE-RELATED"/>
    <property type="match status" value="1"/>
</dbReference>
<keyword evidence="12" id="KW-1185">Reference proteome</keyword>
<evidence type="ECO:0000256" key="4">
    <source>
        <dbReference type="ARBA" id="ARBA00022801"/>
    </source>
</evidence>
<dbReference type="Gene3D" id="3.10.250.10">
    <property type="entry name" value="SRCR-like domain"/>
    <property type="match status" value="3"/>
</dbReference>
<dbReference type="SUPFAM" id="SSF56487">
    <property type="entry name" value="SRCR-like"/>
    <property type="match status" value="3"/>
</dbReference>
<feature type="domain" description="SRCR" evidence="10">
    <location>
        <begin position="472"/>
        <end position="568"/>
    </location>
</feature>
<evidence type="ECO:0000313" key="11">
    <source>
        <dbReference type="EnsemblMetazoa" id="XP_038061748.1"/>
    </source>
</evidence>
<dbReference type="InterPro" id="IPR036055">
    <property type="entry name" value="LDL_receptor-like_sf"/>
</dbReference>
<dbReference type="GO" id="GO:0008236">
    <property type="term" value="F:serine-type peptidase activity"/>
    <property type="evidence" value="ECO:0007669"/>
    <property type="project" value="UniProtKB-KW"/>
</dbReference>
<dbReference type="SMART" id="SM00192">
    <property type="entry name" value="LDLa"/>
    <property type="match status" value="5"/>
</dbReference>
<evidence type="ECO:0000256" key="2">
    <source>
        <dbReference type="ARBA" id="ARBA00022729"/>
    </source>
</evidence>
<dbReference type="GO" id="GO:0030199">
    <property type="term" value="P:collagen fibril organization"/>
    <property type="evidence" value="ECO:0007669"/>
    <property type="project" value="TreeGrafter"/>
</dbReference>
<comment type="caution">
    <text evidence="9">Lacks conserved residue(s) required for the propagation of feature annotation.</text>
</comment>
<dbReference type="SMART" id="SM00202">
    <property type="entry name" value="SR"/>
    <property type="match status" value="3"/>
</dbReference>
<dbReference type="Proteomes" id="UP000887568">
    <property type="component" value="Unplaced"/>
</dbReference>
<evidence type="ECO:0000256" key="8">
    <source>
        <dbReference type="PROSITE-ProRule" id="PRU00124"/>
    </source>
</evidence>
<dbReference type="GO" id="GO:0004720">
    <property type="term" value="F:protein-lysine 6-oxidase activity"/>
    <property type="evidence" value="ECO:0007669"/>
    <property type="project" value="TreeGrafter"/>
</dbReference>
<keyword evidence="7" id="KW-0325">Glycoprotein</keyword>
<dbReference type="InterPro" id="IPR050912">
    <property type="entry name" value="LOX-like_protein"/>
</dbReference>
<dbReference type="EnsemblMetazoa" id="XM_038205820.1">
    <property type="protein sequence ID" value="XP_038061748.1"/>
    <property type="gene ID" value="LOC119732362"/>
</dbReference>
<keyword evidence="6 9" id="KW-1015">Disulfide bond</keyword>
<keyword evidence="5" id="KW-0720">Serine protease</keyword>
<feature type="disulfide bond" evidence="8">
    <location>
        <begin position="798"/>
        <end position="810"/>
    </location>
</feature>
<evidence type="ECO:0000256" key="1">
    <source>
        <dbReference type="ARBA" id="ARBA00022670"/>
    </source>
</evidence>
<evidence type="ECO:0000256" key="6">
    <source>
        <dbReference type="ARBA" id="ARBA00023157"/>
    </source>
</evidence>
<dbReference type="PANTHER" id="PTHR45817:SF9">
    <property type="entry name" value="SRCR DOMAIN-CONTAINING PROTEIN"/>
    <property type="match status" value="1"/>
</dbReference>
<feature type="domain" description="SRCR" evidence="10">
    <location>
        <begin position="573"/>
        <end position="674"/>
    </location>
</feature>